<dbReference type="EMBL" id="AP028921">
    <property type="protein sequence ID" value="BET01437.1"/>
    <property type="molecule type" value="Genomic_DNA"/>
</dbReference>
<dbReference type="PANTHER" id="PTHR16515">
    <property type="entry name" value="PR DOMAIN ZINC FINGER PROTEIN"/>
    <property type="match status" value="1"/>
</dbReference>
<organism evidence="10 11">
    <name type="scientific">Nesidiocoris tenuis</name>
    <dbReference type="NCBI Taxonomy" id="355587"/>
    <lineage>
        <taxon>Eukaryota</taxon>
        <taxon>Metazoa</taxon>
        <taxon>Ecdysozoa</taxon>
        <taxon>Arthropoda</taxon>
        <taxon>Hexapoda</taxon>
        <taxon>Insecta</taxon>
        <taxon>Pterygota</taxon>
        <taxon>Neoptera</taxon>
        <taxon>Paraneoptera</taxon>
        <taxon>Hemiptera</taxon>
        <taxon>Heteroptera</taxon>
        <taxon>Panheteroptera</taxon>
        <taxon>Cimicomorpha</taxon>
        <taxon>Miridae</taxon>
        <taxon>Dicyphina</taxon>
        <taxon>Nesidiocoris</taxon>
    </lineage>
</organism>
<dbReference type="SUPFAM" id="SSF57667">
    <property type="entry name" value="beta-beta-alpha zinc fingers"/>
    <property type="match status" value="3"/>
</dbReference>
<dbReference type="PROSITE" id="PS00028">
    <property type="entry name" value="ZINC_FINGER_C2H2_1"/>
    <property type="match status" value="5"/>
</dbReference>
<dbReference type="InterPro" id="IPR050331">
    <property type="entry name" value="Zinc_finger"/>
</dbReference>
<keyword evidence="4 8" id="KW-0863">Zinc-finger</keyword>
<evidence type="ECO:0000256" key="8">
    <source>
        <dbReference type="PROSITE-ProRule" id="PRU00042"/>
    </source>
</evidence>
<keyword evidence="5" id="KW-0862">Zinc</keyword>
<keyword evidence="2" id="KW-0479">Metal-binding</keyword>
<dbReference type="InterPro" id="IPR036236">
    <property type="entry name" value="Znf_C2H2_sf"/>
</dbReference>
<evidence type="ECO:0000259" key="9">
    <source>
        <dbReference type="PROSITE" id="PS50157"/>
    </source>
</evidence>
<feature type="domain" description="C2H2-type" evidence="9">
    <location>
        <begin position="278"/>
        <end position="305"/>
    </location>
</feature>
<evidence type="ECO:0000256" key="6">
    <source>
        <dbReference type="ARBA" id="ARBA00023125"/>
    </source>
</evidence>
<dbReference type="Proteomes" id="UP001307889">
    <property type="component" value="Chromosome 13"/>
</dbReference>
<gene>
    <name evidence="10" type="ORF">NTJ_14253</name>
</gene>
<comment type="subcellular location">
    <subcellularLocation>
        <location evidence="1">Nucleus</location>
    </subcellularLocation>
</comment>
<dbReference type="InterPro" id="IPR013087">
    <property type="entry name" value="Znf_C2H2_type"/>
</dbReference>
<dbReference type="PANTHER" id="PTHR16515:SF49">
    <property type="entry name" value="GASTRULA ZINC FINGER PROTEIN XLCGF49.1-LIKE-RELATED"/>
    <property type="match status" value="1"/>
</dbReference>
<dbReference type="Gene3D" id="3.30.160.60">
    <property type="entry name" value="Classic Zinc Finger"/>
    <property type="match status" value="5"/>
</dbReference>
<keyword evidence="7" id="KW-0539">Nucleus</keyword>
<feature type="domain" description="C2H2-type" evidence="9">
    <location>
        <begin position="250"/>
        <end position="277"/>
    </location>
</feature>
<dbReference type="PROSITE" id="PS50157">
    <property type="entry name" value="ZINC_FINGER_C2H2_2"/>
    <property type="match status" value="6"/>
</dbReference>
<keyword evidence="11" id="KW-1185">Reference proteome</keyword>
<evidence type="ECO:0000256" key="1">
    <source>
        <dbReference type="ARBA" id="ARBA00004123"/>
    </source>
</evidence>
<name>A0ABN7BAP7_9HEMI</name>
<evidence type="ECO:0000256" key="4">
    <source>
        <dbReference type="ARBA" id="ARBA00022771"/>
    </source>
</evidence>
<evidence type="ECO:0000256" key="7">
    <source>
        <dbReference type="ARBA" id="ARBA00023242"/>
    </source>
</evidence>
<evidence type="ECO:0000313" key="10">
    <source>
        <dbReference type="EMBL" id="BET01437.1"/>
    </source>
</evidence>
<sequence length="363" mass="40824">MNELQQLRSTNTMQQLNASNFQGFTSTPTTVRFGTANGQTIAELVLDANGQYSQVIPAQLTFKDNRTYTSTATSTTTIVPQQYHCFKQSRNGKLMLDAATMTDPVEETVTSSWSQGTAPNAKVAEYLTGLRQFLKLSATTEGKRRLGDIKIVTQADGTRLFCCPMCHMAYPDKTLLEPHLASHKIERRWVCDVCGAGLKRKEHLDRHQLSHSDERPYSCAACPKTFKRNEHLARHYVVHSGEKAEMEKRFICGLCGAAHARREHLERHRTAHSDERPHGCPACLKTFKRQEHLARHMLTHAGIKPHVCHICSKAFYRKDHLRKHSAAHQLKQIKAEGAAIANTAVVQEIPIQQPDDKLALLIT</sequence>
<feature type="domain" description="C2H2-type" evidence="9">
    <location>
        <begin position="189"/>
        <end position="216"/>
    </location>
</feature>
<dbReference type="SMART" id="SM00355">
    <property type="entry name" value="ZnF_C2H2"/>
    <property type="match status" value="6"/>
</dbReference>
<keyword evidence="3" id="KW-0677">Repeat</keyword>
<protein>
    <recommendedName>
        <fullName evidence="9">C2H2-type domain-containing protein</fullName>
    </recommendedName>
</protein>
<evidence type="ECO:0000256" key="5">
    <source>
        <dbReference type="ARBA" id="ARBA00022833"/>
    </source>
</evidence>
<reference evidence="10 11" key="1">
    <citation type="submission" date="2023-09" db="EMBL/GenBank/DDBJ databases">
        <title>Nesidiocoris tenuis whole genome shotgun sequence.</title>
        <authorList>
            <person name="Shibata T."/>
            <person name="Shimoda M."/>
            <person name="Kobayashi T."/>
            <person name="Uehara T."/>
        </authorList>
    </citation>
    <scope>NUCLEOTIDE SEQUENCE [LARGE SCALE GENOMIC DNA]</scope>
    <source>
        <strain evidence="10 11">Japan</strain>
    </source>
</reference>
<feature type="domain" description="C2H2-type" evidence="9">
    <location>
        <begin position="161"/>
        <end position="188"/>
    </location>
</feature>
<proteinExistence type="predicted"/>
<accession>A0ABN7BAP7</accession>
<evidence type="ECO:0000256" key="2">
    <source>
        <dbReference type="ARBA" id="ARBA00022723"/>
    </source>
</evidence>
<evidence type="ECO:0000256" key="3">
    <source>
        <dbReference type="ARBA" id="ARBA00022737"/>
    </source>
</evidence>
<dbReference type="Pfam" id="PF00096">
    <property type="entry name" value="zf-C2H2"/>
    <property type="match status" value="4"/>
</dbReference>
<keyword evidence="6" id="KW-0238">DNA-binding</keyword>
<feature type="domain" description="C2H2-type" evidence="9">
    <location>
        <begin position="306"/>
        <end position="333"/>
    </location>
</feature>
<feature type="domain" description="C2H2-type" evidence="9">
    <location>
        <begin position="217"/>
        <end position="244"/>
    </location>
</feature>
<evidence type="ECO:0000313" key="11">
    <source>
        <dbReference type="Proteomes" id="UP001307889"/>
    </source>
</evidence>